<feature type="transmembrane region" description="Helical" evidence="2">
    <location>
        <begin position="78"/>
        <end position="97"/>
    </location>
</feature>
<dbReference type="AlphaFoldDB" id="A0A6M2EPD7"/>
<proteinExistence type="predicted"/>
<reference evidence="3" key="1">
    <citation type="submission" date="2020-03" db="EMBL/GenBank/DDBJ databases">
        <authorList>
            <person name="Zhang R."/>
        </authorList>
    </citation>
    <scope>NUCLEOTIDE SEQUENCE</scope>
</reference>
<protein>
    <submittedName>
        <fullName evidence="3">Uncharacterized protein</fullName>
    </submittedName>
</protein>
<keyword evidence="2" id="KW-1133">Transmembrane helix</keyword>
<keyword evidence="1" id="KW-0175">Coiled coil</keyword>
<evidence type="ECO:0000256" key="1">
    <source>
        <dbReference type="SAM" id="Coils"/>
    </source>
</evidence>
<accession>A0A6M2EPD7</accession>
<dbReference type="EMBL" id="GILB01005012">
    <property type="protein sequence ID" value="NUU85345.1"/>
    <property type="molecule type" value="Transcribed_RNA"/>
</dbReference>
<evidence type="ECO:0000256" key="2">
    <source>
        <dbReference type="SAM" id="Phobius"/>
    </source>
</evidence>
<name>A0A6M2EPD7_9ROSI</name>
<sequence length="234" mass="27477">MDDSGAILCQITSLKDMLDQVNEEIEANIQITREIESEIVKCTEFEADLAARESDLTKTLYFSQFEINGLLSVACNSFYYYFSFVLLQFYFIFFYDFKKCADESKKSVKFLEEEICGLRKRKMEMLESMDDKREQFVMQCLEFQRDIDKGENEVVNLLSEKEFLENEIHLLDEKNNALKNLMLAFTDEIVQDLLDCNSALDVETQSRNHENEKLLKDIDVMKSMLHSSINHYNC</sequence>
<keyword evidence="2" id="KW-0472">Membrane</keyword>
<organism evidence="3">
    <name type="scientific">Populus davidiana</name>
    <dbReference type="NCBI Taxonomy" id="266767"/>
    <lineage>
        <taxon>Eukaryota</taxon>
        <taxon>Viridiplantae</taxon>
        <taxon>Streptophyta</taxon>
        <taxon>Embryophyta</taxon>
        <taxon>Tracheophyta</taxon>
        <taxon>Spermatophyta</taxon>
        <taxon>Magnoliopsida</taxon>
        <taxon>eudicotyledons</taxon>
        <taxon>Gunneridae</taxon>
        <taxon>Pentapetalae</taxon>
        <taxon>rosids</taxon>
        <taxon>fabids</taxon>
        <taxon>Malpighiales</taxon>
        <taxon>Salicaceae</taxon>
        <taxon>Saliceae</taxon>
        <taxon>Populus</taxon>
    </lineage>
</organism>
<feature type="coiled-coil region" evidence="1">
    <location>
        <begin position="147"/>
        <end position="181"/>
    </location>
</feature>
<evidence type="ECO:0000313" key="3">
    <source>
        <dbReference type="EMBL" id="NUU85345.1"/>
    </source>
</evidence>
<keyword evidence="2" id="KW-0812">Transmembrane</keyword>